<feature type="domain" description="Amine oxidase" evidence="2">
    <location>
        <begin position="1"/>
        <end position="64"/>
    </location>
</feature>
<organism evidence="3 4">
    <name type="scientific">Enteractinococcus helveticum</name>
    <dbReference type="NCBI Taxonomy" id="1837282"/>
    <lineage>
        <taxon>Bacteria</taxon>
        <taxon>Bacillati</taxon>
        <taxon>Actinomycetota</taxon>
        <taxon>Actinomycetes</taxon>
        <taxon>Micrococcales</taxon>
        <taxon>Micrococcaceae</taxon>
    </lineage>
</organism>
<feature type="region of interest" description="Disordered" evidence="1">
    <location>
        <begin position="1"/>
        <end position="24"/>
    </location>
</feature>
<dbReference type="GO" id="GO:0016491">
    <property type="term" value="F:oxidoreductase activity"/>
    <property type="evidence" value="ECO:0007669"/>
    <property type="project" value="InterPro"/>
</dbReference>
<proteinExistence type="predicted"/>
<dbReference type="Gene3D" id="3.50.50.60">
    <property type="entry name" value="FAD/NAD(P)-binding domain"/>
    <property type="match status" value="1"/>
</dbReference>
<comment type="caution">
    <text evidence="3">The sequence shown here is derived from an EMBL/GenBank/DDBJ whole genome shotgun (WGS) entry which is preliminary data.</text>
</comment>
<dbReference type="AlphaFoldDB" id="A0A921K6Z4"/>
<reference evidence="3" key="1">
    <citation type="journal article" date="2021" name="PeerJ">
        <title>Extensive microbial diversity within the chicken gut microbiome revealed by metagenomics and culture.</title>
        <authorList>
            <person name="Gilroy R."/>
            <person name="Ravi A."/>
            <person name="Getino M."/>
            <person name="Pursley I."/>
            <person name="Horton D.L."/>
            <person name="Alikhan N.F."/>
            <person name="Baker D."/>
            <person name="Gharbi K."/>
            <person name="Hall N."/>
            <person name="Watson M."/>
            <person name="Adriaenssens E.M."/>
            <person name="Foster-Nyarko E."/>
            <person name="Jarju S."/>
            <person name="Secka A."/>
            <person name="Antonio M."/>
            <person name="Oren A."/>
            <person name="Chaudhuri R.R."/>
            <person name="La Ragione R."/>
            <person name="Hildebrand F."/>
            <person name="Pallen M.J."/>
        </authorList>
    </citation>
    <scope>NUCLEOTIDE SEQUENCE</scope>
    <source>
        <strain evidence="3">ChiHjej13B12-14962</strain>
    </source>
</reference>
<name>A0A921K6Z4_9MICC</name>
<evidence type="ECO:0000256" key="1">
    <source>
        <dbReference type="SAM" id="MobiDB-lite"/>
    </source>
</evidence>
<accession>A0A921K6Z4</accession>
<evidence type="ECO:0000313" key="3">
    <source>
        <dbReference type="EMBL" id="HJF14150.1"/>
    </source>
</evidence>
<protein>
    <recommendedName>
        <fullName evidence="2">Amine oxidase domain-containing protein</fullName>
    </recommendedName>
</protein>
<sequence length="70" mass="7532">VTNWATERYTTPPRSVQGGTGMGNRIFSHPTAQRIHWASTETADAFAGHIEGAIRAGLTVAHNITKTNLS</sequence>
<feature type="non-terminal residue" evidence="3">
    <location>
        <position position="1"/>
    </location>
</feature>
<dbReference type="Pfam" id="PF01593">
    <property type="entry name" value="Amino_oxidase"/>
    <property type="match status" value="1"/>
</dbReference>
<dbReference type="RefSeq" id="WP_369681042.1">
    <property type="nucleotide sequence ID" value="NZ_DYXC01000062.1"/>
</dbReference>
<dbReference type="Proteomes" id="UP000703315">
    <property type="component" value="Unassembled WGS sequence"/>
</dbReference>
<evidence type="ECO:0000259" key="2">
    <source>
        <dbReference type="Pfam" id="PF01593"/>
    </source>
</evidence>
<dbReference type="InterPro" id="IPR002937">
    <property type="entry name" value="Amino_oxidase"/>
</dbReference>
<reference evidence="3" key="2">
    <citation type="submission" date="2021-09" db="EMBL/GenBank/DDBJ databases">
        <authorList>
            <person name="Gilroy R."/>
        </authorList>
    </citation>
    <scope>NUCLEOTIDE SEQUENCE</scope>
    <source>
        <strain evidence="3">ChiHjej13B12-14962</strain>
    </source>
</reference>
<evidence type="ECO:0000313" key="4">
    <source>
        <dbReference type="Proteomes" id="UP000703315"/>
    </source>
</evidence>
<dbReference type="InterPro" id="IPR036188">
    <property type="entry name" value="FAD/NAD-bd_sf"/>
</dbReference>
<gene>
    <name evidence="3" type="ORF">K8V32_05005</name>
</gene>
<dbReference type="EMBL" id="DYXC01000062">
    <property type="protein sequence ID" value="HJF14150.1"/>
    <property type="molecule type" value="Genomic_DNA"/>
</dbReference>
<feature type="compositionally biased region" description="Polar residues" evidence="1">
    <location>
        <begin position="1"/>
        <end position="14"/>
    </location>
</feature>